<reference evidence="1 2" key="1">
    <citation type="submission" date="2024-06" db="EMBL/GenBank/DDBJ databases">
        <title>The Natural Products Discovery Center: Release of the First 8490 Sequenced Strains for Exploring Actinobacteria Biosynthetic Diversity.</title>
        <authorList>
            <person name="Kalkreuter E."/>
            <person name="Kautsar S.A."/>
            <person name="Yang D."/>
            <person name="Bader C.D."/>
            <person name="Teijaro C.N."/>
            <person name="Fluegel L."/>
            <person name="Davis C.M."/>
            <person name="Simpson J.R."/>
            <person name="Lauterbach L."/>
            <person name="Steele A.D."/>
            <person name="Gui C."/>
            <person name="Meng S."/>
            <person name="Li G."/>
            <person name="Viehrig K."/>
            <person name="Ye F."/>
            <person name="Su P."/>
            <person name="Kiefer A.F."/>
            <person name="Nichols A."/>
            <person name="Cepeda A.J."/>
            <person name="Yan W."/>
            <person name="Fan B."/>
            <person name="Jiang Y."/>
            <person name="Adhikari A."/>
            <person name="Zheng C.-J."/>
            <person name="Schuster L."/>
            <person name="Cowan T.M."/>
            <person name="Smanski M.J."/>
            <person name="Chevrette M.G."/>
            <person name="De Carvalho L.P.S."/>
            <person name="Shen B."/>
        </authorList>
    </citation>
    <scope>NUCLEOTIDE SEQUENCE [LARGE SCALE GENOMIC DNA]</scope>
    <source>
        <strain evidence="1 2">NPDC046851</strain>
    </source>
</reference>
<sequence>MTTRIPVPPLAELTERLPESLAVPESDLLAPGSTWNLSQTLQHCAQTIRYSVTGYPRLKPALFRATAGALAKRVFLSRGATKHALDAELDDAPALDPHLPAAEAAADLADAVALFGGHTGPHALHPAYGRCTHDEFARLHAMHLAEHLPGLADA</sequence>
<dbReference type="InterPro" id="IPR034660">
    <property type="entry name" value="DinB/YfiT-like"/>
</dbReference>
<organism evidence="1 2">
    <name type="scientific">Streptomyces neyagawaensis</name>
    <dbReference type="NCBI Taxonomy" id="42238"/>
    <lineage>
        <taxon>Bacteria</taxon>
        <taxon>Bacillati</taxon>
        <taxon>Actinomycetota</taxon>
        <taxon>Actinomycetes</taxon>
        <taxon>Kitasatosporales</taxon>
        <taxon>Streptomycetaceae</taxon>
        <taxon>Streptomyces</taxon>
    </lineage>
</organism>
<proteinExistence type="predicted"/>
<dbReference type="Pfam" id="PF07606">
    <property type="entry name" value="DUF1569"/>
    <property type="match status" value="1"/>
</dbReference>
<dbReference type="InterPro" id="IPR011463">
    <property type="entry name" value="DUF1569"/>
</dbReference>
<evidence type="ECO:0000313" key="2">
    <source>
        <dbReference type="Proteomes" id="UP001551189"/>
    </source>
</evidence>
<dbReference type="Proteomes" id="UP001551189">
    <property type="component" value="Unassembled WGS sequence"/>
</dbReference>
<name>A0ABV3B3Q0_9ACTN</name>
<protein>
    <submittedName>
        <fullName evidence="1">DUF1569 domain-containing protein</fullName>
    </submittedName>
</protein>
<dbReference type="RefSeq" id="WP_359698083.1">
    <property type="nucleotide sequence ID" value="NZ_JBEYXT010000121.1"/>
</dbReference>
<dbReference type="EMBL" id="JBEYXT010000121">
    <property type="protein sequence ID" value="MEU6804065.1"/>
    <property type="molecule type" value="Genomic_DNA"/>
</dbReference>
<comment type="caution">
    <text evidence="1">The sequence shown here is derived from an EMBL/GenBank/DDBJ whole genome shotgun (WGS) entry which is preliminary data.</text>
</comment>
<dbReference type="Gene3D" id="1.20.120.450">
    <property type="entry name" value="dinb family like domain"/>
    <property type="match status" value="1"/>
</dbReference>
<keyword evidence="2" id="KW-1185">Reference proteome</keyword>
<accession>A0ABV3B3Q0</accession>
<gene>
    <name evidence="1" type="ORF">ABZ931_24100</name>
</gene>
<evidence type="ECO:0000313" key="1">
    <source>
        <dbReference type="EMBL" id="MEU6804065.1"/>
    </source>
</evidence>